<dbReference type="GO" id="GO:0020037">
    <property type="term" value="F:heme binding"/>
    <property type="evidence" value="ECO:0007669"/>
    <property type="project" value="InterPro"/>
</dbReference>
<evidence type="ECO:0000313" key="6">
    <source>
        <dbReference type="Proteomes" id="UP001420932"/>
    </source>
</evidence>
<keyword evidence="4" id="KW-0408">Iron</keyword>
<dbReference type="PANTHER" id="PTHR47947:SF3">
    <property type="entry name" value="CYTOCHROME P450 81D1-LIKE"/>
    <property type="match status" value="1"/>
</dbReference>
<evidence type="ECO:0000256" key="2">
    <source>
        <dbReference type="ARBA" id="ARBA00022723"/>
    </source>
</evidence>
<keyword evidence="1" id="KW-0349">Heme</keyword>
<evidence type="ECO:0000256" key="3">
    <source>
        <dbReference type="ARBA" id="ARBA00023002"/>
    </source>
</evidence>
<keyword evidence="6" id="KW-1185">Reference proteome</keyword>
<gene>
    <name evidence="5" type="ORF">Syun_009982</name>
</gene>
<dbReference type="PRINTS" id="PR00465">
    <property type="entry name" value="EP450IV"/>
</dbReference>
<accession>A0AAP0PP72</accession>
<dbReference type="GO" id="GO:0004497">
    <property type="term" value="F:monooxygenase activity"/>
    <property type="evidence" value="ECO:0007669"/>
    <property type="project" value="InterPro"/>
</dbReference>
<evidence type="ECO:0008006" key="7">
    <source>
        <dbReference type="Google" id="ProtNLM"/>
    </source>
</evidence>
<name>A0AAP0PP72_9MAGN</name>
<dbReference type="Gene3D" id="1.10.630.10">
    <property type="entry name" value="Cytochrome P450"/>
    <property type="match status" value="1"/>
</dbReference>
<comment type="caution">
    <text evidence="5">The sequence shown here is derived from an EMBL/GenBank/DDBJ whole genome shotgun (WGS) entry which is preliminary data.</text>
</comment>
<dbReference type="GO" id="GO:0005506">
    <property type="term" value="F:iron ion binding"/>
    <property type="evidence" value="ECO:0007669"/>
    <property type="project" value="InterPro"/>
</dbReference>
<organism evidence="5 6">
    <name type="scientific">Stephania yunnanensis</name>
    <dbReference type="NCBI Taxonomy" id="152371"/>
    <lineage>
        <taxon>Eukaryota</taxon>
        <taxon>Viridiplantae</taxon>
        <taxon>Streptophyta</taxon>
        <taxon>Embryophyta</taxon>
        <taxon>Tracheophyta</taxon>
        <taxon>Spermatophyta</taxon>
        <taxon>Magnoliopsida</taxon>
        <taxon>Ranunculales</taxon>
        <taxon>Menispermaceae</taxon>
        <taxon>Menispermoideae</taxon>
        <taxon>Cissampelideae</taxon>
        <taxon>Stephania</taxon>
    </lineage>
</organism>
<dbReference type="Pfam" id="PF00067">
    <property type="entry name" value="p450"/>
    <property type="match status" value="1"/>
</dbReference>
<evidence type="ECO:0000256" key="1">
    <source>
        <dbReference type="ARBA" id="ARBA00022617"/>
    </source>
</evidence>
<evidence type="ECO:0000313" key="5">
    <source>
        <dbReference type="EMBL" id="KAK9151673.1"/>
    </source>
</evidence>
<proteinExistence type="predicted"/>
<dbReference type="GO" id="GO:0044550">
    <property type="term" value="P:secondary metabolite biosynthetic process"/>
    <property type="evidence" value="ECO:0007669"/>
    <property type="project" value="UniProtKB-ARBA"/>
</dbReference>
<dbReference type="GO" id="GO:0016705">
    <property type="term" value="F:oxidoreductase activity, acting on paired donors, with incorporation or reduction of molecular oxygen"/>
    <property type="evidence" value="ECO:0007669"/>
    <property type="project" value="InterPro"/>
</dbReference>
<dbReference type="InterPro" id="IPR001128">
    <property type="entry name" value="Cyt_P450"/>
</dbReference>
<dbReference type="PANTHER" id="PTHR47947">
    <property type="entry name" value="CYTOCHROME P450 82C3-RELATED"/>
    <property type="match status" value="1"/>
</dbReference>
<dbReference type="InterPro" id="IPR002403">
    <property type="entry name" value="Cyt_P450_E_grp-IV"/>
</dbReference>
<keyword evidence="3" id="KW-0560">Oxidoreductase</keyword>
<dbReference type="EMBL" id="JBBNAF010000004">
    <property type="protein sequence ID" value="KAK9151673.1"/>
    <property type="molecule type" value="Genomic_DNA"/>
</dbReference>
<sequence>MSLLLNNPEKLKKALNELDHNIEPHRLLEDSNLSNLPYIQSIVQETLRLFPPAPFLFPRVSASECKVDQYDVPSGTIIVANAWAIHRDPKLWSEPHKFMPERGCPGDGLAMHTITLALGSVLRCFEWEKIGDEPIDMSEGVRFLLPKAKALEALCKPTSRDVKCYV</sequence>
<reference evidence="5 6" key="1">
    <citation type="submission" date="2024-01" db="EMBL/GenBank/DDBJ databases">
        <title>Genome assemblies of Stephania.</title>
        <authorList>
            <person name="Yang L."/>
        </authorList>
    </citation>
    <scope>NUCLEOTIDE SEQUENCE [LARGE SCALE GENOMIC DNA]</scope>
    <source>
        <strain evidence="5">YNDBR</strain>
        <tissue evidence="5">Leaf</tissue>
    </source>
</reference>
<dbReference type="AlphaFoldDB" id="A0AAP0PP72"/>
<dbReference type="SUPFAM" id="SSF48264">
    <property type="entry name" value="Cytochrome P450"/>
    <property type="match status" value="1"/>
</dbReference>
<evidence type="ECO:0000256" key="4">
    <source>
        <dbReference type="ARBA" id="ARBA00023004"/>
    </source>
</evidence>
<keyword evidence="2" id="KW-0479">Metal-binding</keyword>
<dbReference type="InterPro" id="IPR036396">
    <property type="entry name" value="Cyt_P450_sf"/>
</dbReference>
<protein>
    <recommendedName>
        <fullName evidence="7">Cytochrome P450</fullName>
    </recommendedName>
</protein>
<dbReference type="Proteomes" id="UP001420932">
    <property type="component" value="Unassembled WGS sequence"/>
</dbReference>
<dbReference type="InterPro" id="IPR050651">
    <property type="entry name" value="Plant_Cytochrome_P450_Monoox"/>
</dbReference>